<dbReference type="PANTHER" id="PTHR45566">
    <property type="entry name" value="HTH-TYPE TRANSCRIPTIONAL REGULATOR YHJB-RELATED"/>
    <property type="match status" value="1"/>
</dbReference>
<dbReference type="Gene3D" id="3.40.50.2300">
    <property type="match status" value="1"/>
</dbReference>
<dbReference type="SMART" id="SM00448">
    <property type="entry name" value="REC"/>
    <property type="match status" value="1"/>
</dbReference>
<keyword evidence="1" id="KW-0597">Phosphoprotein</keyword>
<dbReference type="GO" id="GO:0003677">
    <property type="term" value="F:DNA binding"/>
    <property type="evidence" value="ECO:0007669"/>
    <property type="project" value="UniProtKB-KW"/>
</dbReference>
<keyword evidence="4" id="KW-1185">Reference proteome</keyword>
<dbReference type="InterPro" id="IPR001789">
    <property type="entry name" value="Sig_transdc_resp-reg_receiver"/>
</dbReference>
<feature type="modified residue" description="4-aspartylphosphate" evidence="1">
    <location>
        <position position="64"/>
    </location>
</feature>
<evidence type="ECO:0000259" key="2">
    <source>
        <dbReference type="PROSITE" id="PS50110"/>
    </source>
</evidence>
<dbReference type="InterPro" id="IPR051015">
    <property type="entry name" value="EvgA-like"/>
</dbReference>
<dbReference type="PROSITE" id="PS50110">
    <property type="entry name" value="RESPONSE_REGULATORY"/>
    <property type="match status" value="1"/>
</dbReference>
<evidence type="ECO:0000256" key="1">
    <source>
        <dbReference type="PROSITE-ProRule" id="PRU00169"/>
    </source>
</evidence>
<dbReference type="Proteomes" id="UP000317519">
    <property type="component" value="Unassembled WGS sequence"/>
</dbReference>
<feature type="domain" description="Response regulatory" evidence="2">
    <location>
        <begin position="5"/>
        <end position="136"/>
    </location>
</feature>
<gene>
    <name evidence="3" type="ORF">IQ05_00504</name>
</gene>
<comment type="caution">
    <text evidence="3">The sequence shown here is derived from an EMBL/GenBank/DDBJ whole genome shotgun (WGS) entry which is preliminary data.</text>
</comment>
<dbReference type="RefSeq" id="WP_144889460.1">
    <property type="nucleotide sequence ID" value="NZ_VLKO01000002.1"/>
</dbReference>
<keyword evidence="3" id="KW-0238">DNA-binding</keyword>
<dbReference type="PANTHER" id="PTHR45566:SF1">
    <property type="entry name" value="HTH-TYPE TRANSCRIPTIONAL REGULATOR YHJB-RELATED"/>
    <property type="match status" value="1"/>
</dbReference>
<proteinExistence type="predicted"/>
<dbReference type="Pfam" id="PF00072">
    <property type="entry name" value="Response_reg"/>
    <property type="match status" value="1"/>
</dbReference>
<organism evidence="3 4">
    <name type="scientific">Flavobacterium tiangeerense</name>
    <dbReference type="NCBI Taxonomy" id="459471"/>
    <lineage>
        <taxon>Bacteria</taxon>
        <taxon>Pseudomonadati</taxon>
        <taxon>Bacteroidota</taxon>
        <taxon>Flavobacteriia</taxon>
        <taxon>Flavobacteriales</taxon>
        <taxon>Flavobacteriaceae</taxon>
        <taxon>Flavobacterium</taxon>
    </lineage>
</organism>
<sequence length="223" mass="25542">MTTHNLLLVDDHPITIDAYINILSRLENATIPKHFTTAFSCQEAYNKIRDRNHSQLTLDVAFLDISLPPYEDRNIQNGIDLGILIRQYFPKCKIILLTMHSEPLLLHNAIEKINPEGFILKNDINAQSLMTAYQEIVVGQKFYSTTIHKVLRQDIIKKLDFDTIDCEILALLSRGIRTKDMTDQLELSLSTIEKRKSNIKIQLLVDKGTDKDIIDEAKKIGIL</sequence>
<reference evidence="3 4" key="1">
    <citation type="journal article" date="2015" name="Stand. Genomic Sci.">
        <title>Genomic Encyclopedia of Bacterial and Archaeal Type Strains, Phase III: the genomes of soil and plant-associated and newly described type strains.</title>
        <authorList>
            <person name="Whitman W.B."/>
            <person name="Woyke T."/>
            <person name="Klenk H.P."/>
            <person name="Zhou Y."/>
            <person name="Lilburn T.G."/>
            <person name="Beck B.J."/>
            <person name="De Vos P."/>
            <person name="Vandamme P."/>
            <person name="Eisen J.A."/>
            <person name="Garrity G."/>
            <person name="Hugenholtz P."/>
            <person name="Kyrpides N.C."/>
        </authorList>
    </citation>
    <scope>NUCLEOTIDE SEQUENCE [LARGE SCALE GENOMIC DNA]</scope>
    <source>
        <strain evidence="3 4">CGMCC 1.6847</strain>
    </source>
</reference>
<protein>
    <submittedName>
        <fullName evidence="3">DNA-binding NarL/FixJ family response regulator</fullName>
    </submittedName>
</protein>
<evidence type="ECO:0000313" key="3">
    <source>
        <dbReference type="EMBL" id="TWI02262.1"/>
    </source>
</evidence>
<dbReference type="InterPro" id="IPR011006">
    <property type="entry name" value="CheY-like_superfamily"/>
</dbReference>
<evidence type="ECO:0000313" key="4">
    <source>
        <dbReference type="Proteomes" id="UP000317519"/>
    </source>
</evidence>
<dbReference type="SUPFAM" id="SSF52172">
    <property type="entry name" value="CheY-like"/>
    <property type="match status" value="1"/>
</dbReference>
<accession>A0ABY3FMU6</accession>
<dbReference type="EMBL" id="VLKO01000002">
    <property type="protein sequence ID" value="TWI02262.1"/>
    <property type="molecule type" value="Genomic_DNA"/>
</dbReference>
<name>A0ABY3FMU6_9FLAO</name>